<feature type="domain" description="HTH luxR-type" evidence="4">
    <location>
        <begin position="148"/>
        <end position="213"/>
    </location>
</feature>
<dbReference type="AlphaFoldDB" id="A0A418MDT3"/>
<comment type="caution">
    <text evidence="6">The sequence shown here is derived from an EMBL/GenBank/DDBJ whole genome shotgun (WGS) entry which is preliminary data.</text>
</comment>
<dbReference type="SMART" id="SM00421">
    <property type="entry name" value="HTH_LUXR"/>
    <property type="match status" value="1"/>
</dbReference>
<dbReference type="PANTHER" id="PTHR45566:SF2">
    <property type="entry name" value="NARL SUBFAMILY"/>
    <property type="match status" value="1"/>
</dbReference>
<dbReference type="PROSITE" id="PS00622">
    <property type="entry name" value="HTH_LUXR_1"/>
    <property type="match status" value="1"/>
</dbReference>
<evidence type="ECO:0000256" key="1">
    <source>
        <dbReference type="ARBA" id="ARBA00022553"/>
    </source>
</evidence>
<dbReference type="PROSITE" id="PS50110">
    <property type="entry name" value="RESPONSE_REGULATORY"/>
    <property type="match status" value="1"/>
</dbReference>
<dbReference type="SMART" id="SM00448">
    <property type="entry name" value="REC"/>
    <property type="match status" value="1"/>
</dbReference>
<dbReference type="RefSeq" id="WP_119666828.1">
    <property type="nucleotide sequence ID" value="NZ_QXED01000002.1"/>
</dbReference>
<dbReference type="CDD" id="cd06170">
    <property type="entry name" value="LuxR_C_like"/>
    <property type="match status" value="1"/>
</dbReference>
<keyword evidence="2 6" id="KW-0238">DNA-binding</keyword>
<sequence>MVSGIKPTTVLIADDHQLFNDGLRNLLTFDGTPFRVVEQVYTGADVVPAIHTWRPDVVLLDINLPQRTGLDIARQIVREFPDVRVIIVSMYSYQKFVEELKVIGVAGYLLKSASQQELITCLDRVGQGGTYFDIRLGGKAGDLHLEDDFVKRFKLSPRELEIIVLMKHGLTTSEIAQRLFLSEETVKTHRKNIYYKLDINSLAELIRFANEQGL</sequence>
<dbReference type="Pfam" id="PF00072">
    <property type="entry name" value="Response_reg"/>
    <property type="match status" value="1"/>
</dbReference>
<evidence type="ECO:0000259" key="5">
    <source>
        <dbReference type="PROSITE" id="PS50110"/>
    </source>
</evidence>
<dbReference type="InterPro" id="IPR011006">
    <property type="entry name" value="CheY-like_superfamily"/>
</dbReference>
<dbReference type="InterPro" id="IPR058245">
    <property type="entry name" value="NreC/VraR/RcsB-like_REC"/>
</dbReference>
<dbReference type="PANTHER" id="PTHR45566">
    <property type="entry name" value="HTH-TYPE TRANSCRIPTIONAL REGULATOR YHJB-RELATED"/>
    <property type="match status" value="1"/>
</dbReference>
<proteinExistence type="predicted"/>
<dbReference type="OrthoDB" id="9797341at2"/>
<dbReference type="InterPro" id="IPR051015">
    <property type="entry name" value="EvgA-like"/>
</dbReference>
<dbReference type="PRINTS" id="PR00038">
    <property type="entry name" value="HTHLUXR"/>
</dbReference>
<dbReference type="SUPFAM" id="SSF46894">
    <property type="entry name" value="C-terminal effector domain of the bipartite response regulators"/>
    <property type="match status" value="1"/>
</dbReference>
<dbReference type="CDD" id="cd17535">
    <property type="entry name" value="REC_NarL-like"/>
    <property type="match status" value="1"/>
</dbReference>
<dbReference type="PROSITE" id="PS50043">
    <property type="entry name" value="HTH_LUXR_2"/>
    <property type="match status" value="1"/>
</dbReference>
<keyword evidence="1 3" id="KW-0597">Phosphoprotein</keyword>
<dbReference type="GO" id="GO:0006355">
    <property type="term" value="P:regulation of DNA-templated transcription"/>
    <property type="evidence" value="ECO:0007669"/>
    <property type="project" value="InterPro"/>
</dbReference>
<dbReference type="Proteomes" id="UP000283523">
    <property type="component" value="Unassembled WGS sequence"/>
</dbReference>
<dbReference type="GO" id="GO:0000160">
    <property type="term" value="P:phosphorelay signal transduction system"/>
    <property type="evidence" value="ECO:0007669"/>
    <property type="project" value="InterPro"/>
</dbReference>
<gene>
    <name evidence="6" type="ORF">DYU11_06370</name>
</gene>
<evidence type="ECO:0000259" key="4">
    <source>
        <dbReference type="PROSITE" id="PS50043"/>
    </source>
</evidence>
<protein>
    <submittedName>
        <fullName evidence="6">DNA-binding response regulator</fullName>
    </submittedName>
</protein>
<keyword evidence="7" id="KW-1185">Reference proteome</keyword>
<accession>A0A418MDT3</accession>
<dbReference type="SUPFAM" id="SSF52172">
    <property type="entry name" value="CheY-like"/>
    <property type="match status" value="1"/>
</dbReference>
<dbReference type="EMBL" id="QXED01000002">
    <property type="protein sequence ID" value="RIV24941.1"/>
    <property type="molecule type" value="Genomic_DNA"/>
</dbReference>
<name>A0A418MDT3_9BACT</name>
<dbReference type="Gene3D" id="3.40.50.2300">
    <property type="match status" value="1"/>
</dbReference>
<organism evidence="6 7">
    <name type="scientific">Fibrisoma montanum</name>
    <dbReference type="NCBI Taxonomy" id="2305895"/>
    <lineage>
        <taxon>Bacteria</taxon>
        <taxon>Pseudomonadati</taxon>
        <taxon>Bacteroidota</taxon>
        <taxon>Cytophagia</taxon>
        <taxon>Cytophagales</taxon>
        <taxon>Spirosomataceae</taxon>
        <taxon>Fibrisoma</taxon>
    </lineage>
</organism>
<feature type="domain" description="Response regulatory" evidence="5">
    <location>
        <begin position="9"/>
        <end position="126"/>
    </location>
</feature>
<dbReference type="GO" id="GO:0003677">
    <property type="term" value="F:DNA binding"/>
    <property type="evidence" value="ECO:0007669"/>
    <property type="project" value="UniProtKB-KW"/>
</dbReference>
<evidence type="ECO:0000256" key="2">
    <source>
        <dbReference type="ARBA" id="ARBA00023125"/>
    </source>
</evidence>
<reference evidence="6 7" key="1">
    <citation type="submission" date="2018-08" db="EMBL/GenBank/DDBJ databases">
        <title>Fibrisoma montanum sp. nov., isolated from Danxia mountain soil.</title>
        <authorList>
            <person name="Huang Y."/>
        </authorList>
    </citation>
    <scope>NUCLEOTIDE SEQUENCE [LARGE SCALE GENOMIC DNA]</scope>
    <source>
        <strain evidence="6 7">HYT19</strain>
    </source>
</reference>
<evidence type="ECO:0000313" key="6">
    <source>
        <dbReference type="EMBL" id="RIV24941.1"/>
    </source>
</evidence>
<evidence type="ECO:0000256" key="3">
    <source>
        <dbReference type="PROSITE-ProRule" id="PRU00169"/>
    </source>
</evidence>
<feature type="modified residue" description="4-aspartylphosphate" evidence="3">
    <location>
        <position position="61"/>
    </location>
</feature>
<evidence type="ECO:0000313" key="7">
    <source>
        <dbReference type="Proteomes" id="UP000283523"/>
    </source>
</evidence>
<dbReference type="Pfam" id="PF00196">
    <property type="entry name" value="GerE"/>
    <property type="match status" value="1"/>
</dbReference>
<dbReference type="InterPro" id="IPR000792">
    <property type="entry name" value="Tscrpt_reg_LuxR_C"/>
</dbReference>
<dbReference type="InterPro" id="IPR016032">
    <property type="entry name" value="Sig_transdc_resp-reg_C-effctor"/>
</dbReference>
<dbReference type="InterPro" id="IPR001789">
    <property type="entry name" value="Sig_transdc_resp-reg_receiver"/>
</dbReference>